<dbReference type="RefSeq" id="WP_153448766.1">
    <property type="nucleotide sequence ID" value="NZ_CP045700.1"/>
</dbReference>
<protein>
    <submittedName>
        <fullName evidence="1">Uncharacterized protein</fullName>
    </submittedName>
</protein>
<dbReference type="Proteomes" id="UP000348942">
    <property type="component" value="Chromosome 2"/>
</dbReference>
<evidence type="ECO:0000313" key="1">
    <source>
        <dbReference type="EMBL" id="QGA66633.1"/>
    </source>
</evidence>
<name>A0A5Q0THH9_9VIBR</name>
<keyword evidence="2" id="KW-1185">Reference proteome</keyword>
<dbReference type="AlphaFoldDB" id="A0A5Q0THH9"/>
<gene>
    <name evidence="1" type="ORF">GFB47_14585</name>
</gene>
<proteinExistence type="predicted"/>
<accession>A0A5Q0THH9</accession>
<dbReference type="EMBL" id="CP045700">
    <property type="protein sequence ID" value="QGA66633.1"/>
    <property type="molecule type" value="Genomic_DNA"/>
</dbReference>
<reference evidence="1 2" key="1">
    <citation type="submission" date="2019-10" db="EMBL/GenBank/DDBJ databases">
        <title>Vibrio sp. nov., isolated from Coralline algae surface.</title>
        <authorList>
            <person name="Geng Y."/>
            <person name="Zhang X."/>
        </authorList>
    </citation>
    <scope>NUCLEOTIDE SEQUENCE [LARGE SCALE GENOMIC DNA]</scope>
    <source>
        <strain evidence="1 2">SM1977</strain>
    </source>
</reference>
<evidence type="ECO:0000313" key="2">
    <source>
        <dbReference type="Proteomes" id="UP000348942"/>
    </source>
</evidence>
<organism evidence="1 2">
    <name type="scientific">Vibrio algicola</name>
    <dbReference type="NCBI Taxonomy" id="2662262"/>
    <lineage>
        <taxon>Bacteria</taxon>
        <taxon>Pseudomonadati</taxon>
        <taxon>Pseudomonadota</taxon>
        <taxon>Gammaproteobacteria</taxon>
        <taxon>Vibrionales</taxon>
        <taxon>Vibrionaceae</taxon>
        <taxon>Vibrio</taxon>
    </lineage>
</organism>
<sequence>MEFKDRYYCPYCRLEMRSGEVRARHVDPDEAWMDRCCEYGVGDKGVMPTLITATEQAKRSIKDLTAKKNATNKKLRECKRWVLDNELK</sequence>